<reference evidence="2" key="1">
    <citation type="journal article" date="2012" name="PLoS Genet.">
        <title>The genomes of the fungal plant pathogens Cladosporium fulvum and Dothistroma septosporum reveal adaptation to different hosts and lifestyles but also signatures of common ancestry.</title>
        <authorList>
            <person name="de Wit P.J.G.M."/>
            <person name="van der Burgt A."/>
            <person name="Oekmen B."/>
            <person name="Stergiopoulos I."/>
            <person name="Abd-Elsalam K.A."/>
            <person name="Aerts A.L."/>
            <person name="Bahkali A.H."/>
            <person name="Beenen H.G."/>
            <person name="Chettri P."/>
            <person name="Cox M.P."/>
            <person name="Datema E."/>
            <person name="de Vries R.P."/>
            <person name="Dhillon B."/>
            <person name="Ganley A.R."/>
            <person name="Griffiths S.A."/>
            <person name="Guo Y."/>
            <person name="Hamelin R.C."/>
            <person name="Henrissat B."/>
            <person name="Kabir M.S."/>
            <person name="Jashni M.K."/>
            <person name="Kema G."/>
            <person name="Klaubauf S."/>
            <person name="Lapidus A."/>
            <person name="Levasseur A."/>
            <person name="Lindquist E."/>
            <person name="Mehrabi R."/>
            <person name="Ohm R.A."/>
            <person name="Owen T.J."/>
            <person name="Salamov A."/>
            <person name="Schwelm A."/>
            <person name="Schijlen E."/>
            <person name="Sun H."/>
            <person name="van den Burg H.A."/>
            <person name="van Ham R.C.H.J."/>
            <person name="Zhang S."/>
            <person name="Goodwin S.B."/>
            <person name="Grigoriev I.V."/>
            <person name="Collemare J."/>
            <person name="Bradshaw R.E."/>
        </authorList>
    </citation>
    <scope>NUCLEOTIDE SEQUENCE [LARGE SCALE GENOMIC DNA]</scope>
    <source>
        <strain evidence="2">NZE10 / CBS 128990</strain>
    </source>
</reference>
<dbReference type="EMBL" id="KB446539">
    <property type="protein sequence ID" value="EME44192.1"/>
    <property type="molecule type" value="Genomic_DNA"/>
</dbReference>
<dbReference type="HOGENOM" id="CLU_1447644_0_0_1"/>
<dbReference type="AlphaFoldDB" id="N1PL27"/>
<sequence length="187" mass="20796">MVDILERPFTVTPKIIKSLKAGRAENHLLIPLTLTTIYPRVDESKLGGSPRIVDTKVRKIEESLQPTPSSCTQRGVLVLPHDFPAREILNQMGKQFEVFVDTDFDADSISEDLSRPIEGSMGALPKHSYKVGEALDVIAVARSIHGGYKAWLARKQSDKEKGWEYLDEIGVLAGVECPVVDELLVWD</sequence>
<gene>
    <name evidence="1" type="ORF">DOTSEDRAFT_24273</name>
</gene>
<organism evidence="1 2">
    <name type="scientific">Dothistroma septosporum (strain NZE10 / CBS 128990)</name>
    <name type="common">Red band needle blight fungus</name>
    <name type="synonym">Mycosphaerella pini</name>
    <dbReference type="NCBI Taxonomy" id="675120"/>
    <lineage>
        <taxon>Eukaryota</taxon>
        <taxon>Fungi</taxon>
        <taxon>Dikarya</taxon>
        <taxon>Ascomycota</taxon>
        <taxon>Pezizomycotina</taxon>
        <taxon>Dothideomycetes</taxon>
        <taxon>Dothideomycetidae</taxon>
        <taxon>Mycosphaerellales</taxon>
        <taxon>Mycosphaerellaceae</taxon>
        <taxon>Dothistroma</taxon>
    </lineage>
</organism>
<protein>
    <submittedName>
        <fullName evidence="1">Uncharacterized protein</fullName>
    </submittedName>
</protein>
<name>N1PL27_DOTSN</name>
<proteinExistence type="predicted"/>
<keyword evidence="2" id="KW-1185">Reference proteome</keyword>
<dbReference type="OrthoDB" id="10497917at2759"/>
<reference evidence="1 2" key="2">
    <citation type="journal article" date="2012" name="PLoS Pathog.">
        <title>Diverse lifestyles and strategies of plant pathogenesis encoded in the genomes of eighteen Dothideomycetes fungi.</title>
        <authorList>
            <person name="Ohm R.A."/>
            <person name="Feau N."/>
            <person name="Henrissat B."/>
            <person name="Schoch C.L."/>
            <person name="Horwitz B.A."/>
            <person name="Barry K.W."/>
            <person name="Condon B.J."/>
            <person name="Copeland A.C."/>
            <person name="Dhillon B."/>
            <person name="Glaser F."/>
            <person name="Hesse C.N."/>
            <person name="Kosti I."/>
            <person name="LaButti K."/>
            <person name="Lindquist E.A."/>
            <person name="Lucas S."/>
            <person name="Salamov A.A."/>
            <person name="Bradshaw R.E."/>
            <person name="Ciuffetti L."/>
            <person name="Hamelin R.C."/>
            <person name="Kema G.H.J."/>
            <person name="Lawrence C."/>
            <person name="Scott J.A."/>
            <person name="Spatafora J.W."/>
            <person name="Turgeon B.G."/>
            <person name="de Wit P.J.G.M."/>
            <person name="Zhong S."/>
            <person name="Goodwin S.B."/>
            <person name="Grigoriev I.V."/>
        </authorList>
    </citation>
    <scope>NUCLEOTIDE SEQUENCE [LARGE SCALE GENOMIC DNA]</scope>
    <source>
        <strain evidence="2">NZE10 / CBS 128990</strain>
    </source>
</reference>
<evidence type="ECO:0000313" key="2">
    <source>
        <dbReference type="Proteomes" id="UP000016933"/>
    </source>
</evidence>
<accession>N1PL27</accession>
<dbReference type="Proteomes" id="UP000016933">
    <property type="component" value="Unassembled WGS sequence"/>
</dbReference>
<evidence type="ECO:0000313" key="1">
    <source>
        <dbReference type="EMBL" id="EME44192.1"/>
    </source>
</evidence>